<sequence>MKIGYQRDGGLAYLPGLQRATEIDVQALEASRGDALTRLVHACGFFEQPAQVGHAAPGAADHVTEILTVQCAGRQHQVRILGTPADDALAALLRLVRDEVAAARGQRQG</sequence>
<keyword evidence="2" id="KW-1185">Reference proteome</keyword>
<proteinExistence type="predicted"/>
<dbReference type="AlphaFoldDB" id="A0A0U3NGI6"/>
<dbReference type="OrthoDB" id="8658956at2"/>
<evidence type="ECO:0000313" key="2">
    <source>
        <dbReference type="Proteomes" id="UP000060699"/>
    </source>
</evidence>
<accession>A0A0U3NGI6</accession>
<dbReference type="RefSeq" id="WP_058935634.1">
    <property type="nucleotide sequence ID" value="NZ_CP013729.1"/>
</dbReference>
<dbReference type="EMBL" id="CP013729">
    <property type="protein sequence ID" value="ALV07536.1"/>
    <property type="molecule type" value="Genomic_DNA"/>
</dbReference>
<organism evidence="1 2">
    <name type="scientific">Roseateles depolymerans</name>
    <dbReference type="NCBI Taxonomy" id="76731"/>
    <lineage>
        <taxon>Bacteria</taxon>
        <taxon>Pseudomonadati</taxon>
        <taxon>Pseudomonadota</taxon>
        <taxon>Betaproteobacteria</taxon>
        <taxon>Burkholderiales</taxon>
        <taxon>Sphaerotilaceae</taxon>
        <taxon>Roseateles</taxon>
    </lineage>
</organism>
<dbReference type="Proteomes" id="UP000060699">
    <property type="component" value="Chromosome"/>
</dbReference>
<gene>
    <name evidence="1" type="ORF">RD2015_3075</name>
</gene>
<evidence type="ECO:0000313" key="1">
    <source>
        <dbReference type="EMBL" id="ALV07536.1"/>
    </source>
</evidence>
<dbReference type="Pfam" id="PF20242">
    <property type="entry name" value="Emfourin"/>
    <property type="match status" value="1"/>
</dbReference>
<dbReference type="InterPro" id="IPR049457">
    <property type="entry name" value="Emfourin"/>
</dbReference>
<dbReference type="KEGG" id="rdp:RD2015_3075"/>
<reference evidence="1 2" key="1">
    <citation type="submission" date="2015-12" db="EMBL/GenBank/DDBJ databases">
        <title>Complete genome of Roseateles depolymerans KCTC 42856.</title>
        <authorList>
            <person name="Kim K.M."/>
        </authorList>
    </citation>
    <scope>NUCLEOTIDE SEQUENCE [LARGE SCALE GENOMIC DNA]</scope>
    <source>
        <strain evidence="1 2">KCTC 42856</strain>
    </source>
</reference>
<name>A0A0U3NGI6_9BURK</name>
<protein>
    <submittedName>
        <fullName evidence="1">Uncharacterized protein</fullName>
    </submittedName>
</protein>